<feature type="chain" id="PRO_5045708273" description="Solute-binding protein family 3/N-terminal domain-containing protein" evidence="2">
    <location>
        <begin position="26"/>
        <end position="256"/>
    </location>
</feature>
<keyword evidence="2" id="KW-0732">Signal</keyword>
<dbReference type="EMBL" id="BAAAEO010000006">
    <property type="protein sequence ID" value="GAA0563112.1"/>
    <property type="molecule type" value="Genomic_DNA"/>
</dbReference>
<accession>A0ABN1ECF0</accession>
<dbReference type="RefSeq" id="WP_226768137.1">
    <property type="nucleotide sequence ID" value="NZ_BAAAEO010000006.1"/>
</dbReference>
<feature type="signal peptide" evidence="2">
    <location>
        <begin position="1"/>
        <end position="25"/>
    </location>
</feature>
<protein>
    <recommendedName>
        <fullName evidence="5">Solute-binding protein family 3/N-terminal domain-containing protein</fullName>
    </recommendedName>
</protein>
<keyword evidence="4" id="KW-1185">Reference proteome</keyword>
<organism evidence="3 4">
    <name type="scientific">Rheinheimera aquimaris</name>
    <dbReference type="NCBI Taxonomy" id="412437"/>
    <lineage>
        <taxon>Bacteria</taxon>
        <taxon>Pseudomonadati</taxon>
        <taxon>Pseudomonadota</taxon>
        <taxon>Gammaproteobacteria</taxon>
        <taxon>Chromatiales</taxon>
        <taxon>Chromatiaceae</taxon>
        <taxon>Rheinheimera</taxon>
    </lineage>
</organism>
<evidence type="ECO:0008006" key="5">
    <source>
        <dbReference type="Google" id="ProtNLM"/>
    </source>
</evidence>
<evidence type="ECO:0000256" key="1">
    <source>
        <dbReference type="ARBA" id="ARBA00010333"/>
    </source>
</evidence>
<evidence type="ECO:0000313" key="3">
    <source>
        <dbReference type="EMBL" id="GAA0563112.1"/>
    </source>
</evidence>
<dbReference type="Proteomes" id="UP001501169">
    <property type="component" value="Unassembled WGS sequence"/>
</dbReference>
<proteinExistence type="inferred from homology"/>
<dbReference type="Gene3D" id="3.40.190.10">
    <property type="entry name" value="Periplasmic binding protein-like II"/>
    <property type="match status" value="2"/>
</dbReference>
<dbReference type="PANTHER" id="PTHR35936">
    <property type="entry name" value="MEMBRANE-BOUND LYTIC MUREIN TRANSGLYCOSYLASE F"/>
    <property type="match status" value="1"/>
</dbReference>
<evidence type="ECO:0000313" key="4">
    <source>
        <dbReference type="Proteomes" id="UP001501169"/>
    </source>
</evidence>
<evidence type="ECO:0000256" key="2">
    <source>
        <dbReference type="SAM" id="SignalP"/>
    </source>
</evidence>
<gene>
    <name evidence="3" type="ORF">GCM10009098_34040</name>
</gene>
<sequence length="256" mass="29072">MGNTDRQLVRSVYFALLCFSASVLAQPPSPIRAVVSDSNTPPYAMFNARSQLQAGLTKDIIDELARQLDLPVIYLNLPRTRVEQWLNEGQAELACFLNPDWVVAPEQLEWTGALFTTQQLMIRRRDAEPVTGIQHLADKRVGTTWGFTYPELEQVFRSGDVIRDDAHSLESNLQRLKQGRLDTVMTVDLSYYFYLKTTGEQAFSADPLWSAPPEVFCVLSKHNLQTAQLLKQQFQQLQQSGFIAVRLAFYMGRTLP</sequence>
<dbReference type="SUPFAM" id="SSF53850">
    <property type="entry name" value="Periplasmic binding protein-like II"/>
    <property type="match status" value="1"/>
</dbReference>
<comment type="caution">
    <text evidence="3">The sequence shown here is derived from an EMBL/GenBank/DDBJ whole genome shotgun (WGS) entry which is preliminary data.</text>
</comment>
<dbReference type="PANTHER" id="PTHR35936:SF6">
    <property type="entry name" value="AMINO ACID ABC TRANSPORTER SUBSTRATE-BINDING PAAT FAMILY PROTEIN"/>
    <property type="match status" value="1"/>
</dbReference>
<reference evidence="3 4" key="1">
    <citation type="journal article" date="2019" name="Int. J. Syst. Evol. Microbiol.">
        <title>The Global Catalogue of Microorganisms (GCM) 10K type strain sequencing project: providing services to taxonomists for standard genome sequencing and annotation.</title>
        <authorList>
            <consortium name="The Broad Institute Genomics Platform"/>
            <consortium name="The Broad Institute Genome Sequencing Center for Infectious Disease"/>
            <person name="Wu L."/>
            <person name="Ma J."/>
        </authorList>
    </citation>
    <scope>NUCLEOTIDE SEQUENCE [LARGE SCALE GENOMIC DNA]</scope>
    <source>
        <strain evidence="3 4">JCM 14331</strain>
    </source>
</reference>
<comment type="similarity">
    <text evidence="1">Belongs to the bacterial solute-binding protein 3 family.</text>
</comment>
<name>A0ABN1ECF0_9GAMM</name>